<sequence length="1779" mass="195969">MFDTSATYVDVNVFSGNEVQFHSVFRRYRADSALSVQQQFCDEVLVRTANEGWFRPSVMIWVFVGWKVSVMSFHVGARVYSTGARRRVVASDHARSSKLWRIALMKRDWQWKLTVVISEGEFIEQDHAAEVARARDRMRADVRFPREGARDHGSQQFLVSGVVRSAAPSSSAPVRHGARIPVKARVIVRRSPHACGEEDRRGDVEEAGEARRWGIRLLAIVDRCGNYAAIAGDPKDGSPLSKDEMNALRAIVYESGGFRTIRQCVRHWERARDTGPLGVYQGHTANHAGPHQVTLRPGMRAGGNPLGQWCSEVDLQEDRDGGSRSPAHSHQGPAEEGLLEIVAPLERYLVNQWKVAMSGEGWMEDVRSVVGLKYVLTTEADDTNLVDFGDHALTYVVKGLRSELCRLSADKGLLTVEMFAMLGQDLSSAKETIKKLWEAGLAPLGADAPEQELSVMSLAVVKQAAQALWTQYASRRARMEEDPVGAADACKPCRQMHGVDAGCWPQQQGLLALGRDPGAAQEVVERLSRDFLIYGIMPFYEPAEIRARSDVIVKSGLSQKAEDLLLTQIALKYPRILPHHRPRHSCTMASCSSCAAMLLGTGLHIDLKRKDWVQLVNRPWAIMVLTRCVPEQSPEHEIPNVILKVSYFEGGEAVEFALGLTHPFTRDAALDVGLPEVYNAIAADPADVVPDDQPLVMGSFFHICLWRELLRSAGSADVDFIDQIMYGAGPLFDTDEVSEGPRPMGSTPTVVTEKLGLPARLLASIEVQQSEPLQEDPIQDVSASSSDPIEDFLSGGRVAHGSEKEGFSGHGEHLPPWLQTALSFEVQGGACSFWLWLAWSSYIVVRLRQRCCSQRHGQRIYAAQSGSTDVSEGTGDLDSGLPTCRICFGGTENGRLISPCLCSGTMRYVHLECLNMWRASSANPQSAYKCDQCNFQYSFQRALYASILRSALVLHSITLLLFAGTVLLCGYVCYYVDWLQNGDGTTEVLSQDLVDHFVNVSGLDDIDKEEFRRLADGLNSFTFGGISLAHILNGIMMVGLSGCVSSSIFFFGGEGPVESTEWPVVMAAVSEKVAGLKKANLSVPANLSQLPKSQDPLSPRGVPEERKISRIADFVMPRVPVEDKISGPQDFFYDFIGGAIAAILLADQLQYWHDEDERTELASLLALISGGWLVAMGLCQAAYAVRFLSQSLISGFAMMMVLQLLMWLKKHLVNELKKPGQEMFALGMAGVCGSFYGSFTPSGSLSRMSGLMKLVVVGTFATARKPECQKPFVAPARPYHQGGMKRDFVVWWIAFLFTVFKGVLWGIGLAVFVSVLMIVHDAAVPRVVKLGSIESLGNIWRDQEVWPEGRTYPGVLVIEFRGPLSFASADHFMEEVENKRLEEEEAGNPVDVIVLPFGSVHDLDKTAIEMLRDLLTESHALIWSCILLPDQVVPGFGVVVVGNLTLLQPPNLLASQELASRDLIRHTMIGNLRPGLAAMDQQADIRQDMSGDLPEVKEHSSPEHLDLVVESTTHCPDMRQPQTAVDVRSSPTMTPRPAAAHNYIMEARAQFDELEKEVTATAEDASEKEVAATASATCAQQALDASEKEATGKRAHRVYVSQTIGNAANGKFEQRMELEQLTEALKDVMWRKRNMSCIVAEAKSRVRLLLEEHFGKGSKPLLDQPAFMISTWLGQSVMETLVLDAVSLAKINVAKRKRRVAAQDDSGTGEGNFSRLSMTDTTMLPLMLVVVIVGLLRVFYALYHFIKQFSGKVLASAESMILEIEGHAADGVLHRPDTQ</sequence>
<keyword evidence="1" id="KW-0479">Metal-binding</keyword>
<dbReference type="InterPro" id="IPR036513">
    <property type="entry name" value="STAS_dom_sf"/>
</dbReference>
<evidence type="ECO:0000256" key="5">
    <source>
        <dbReference type="SAM" id="Phobius"/>
    </source>
</evidence>
<feature type="transmembrane region" description="Helical" evidence="5">
    <location>
        <begin position="1161"/>
        <end position="1185"/>
    </location>
</feature>
<reference evidence="8 9" key="1">
    <citation type="submission" date="2016-02" db="EMBL/GenBank/DDBJ databases">
        <title>Genome analysis of coral dinoflagellate symbionts highlights evolutionary adaptations to a symbiotic lifestyle.</title>
        <authorList>
            <person name="Aranda M."/>
            <person name="Li Y."/>
            <person name="Liew Y.J."/>
            <person name="Baumgarten S."/>
            <person name="Simakov O."/>
            <person name="Wilson M."/>
            <person name="Piel J."/>
            <person name="Ashoor H."/>
            <person name="Bougouffa S."/>
            <person name="Bajic V.B."/>
            <person name="Ryu T."/>
            <person name="Ravasi T."/>
            <person name="Bayer T."/>
            <person name="Micklem G."/>
            <person name="Kim H."/>
            <person name="Bhak J."/>
            <person name="Lajeunesse T.C."/>
            <person name="Voolstra C.R."/>
        </authorList>
    </citation>
    <scope>NUCLEOTIDE SEQUENCE [LARGE SCALE GENOMIC DNA]</scope>
    <source>
        <strain evidence="8 9">CCMP2467</strain>
    </source>
</reference>
<dbReference type="InterPro" id="IPR013083">
    <property type="entry name" value="Znf_RING/FYVE/PHD"/>
</dbReference>
<proteinExistence type="predicted"/>
<keyword evidence="5" id="KW-1133">Transmembrane helix</keyword>
<feature type="transmembrane region" description="Helical" evidence="5">
    <location>
        <begin position="952"/>
        <end position="976"/>
    </location>
</feature>
<comment type="caution">
    <text evidence="8">The sequence shown here is derived from an EMBL/GenBank/DDBJ whole genome shotgun (WGS) entry which is preliminary data.</text>
</comment>
<dbReference type="Pfam" id="PF12906">
    <property type="entry name" value="RINGv"/>
    <property type="match status" value="1"/>
</dbReference>
<keyword evidence="3" id="KW-0862">Zinc</keyword>
<dbReference type="PROSITE" id="PS50801">
    <property type="entry name" value="STAS"/>
    <property type="match status" value="1"/>
</dbReference>
<feature type="transmembrane region" description="Helical" evidence="5">
    <location>
        <begin position="1289"/>
        <end position="1319"/>
    </location>
</feature>
<dbReference type="GO" id="GO:0016020">
    <property type="term" value="C:membrane"/>
    <property type="evidence" value="ECO:0007669"/>
    <property type="project" value="InterPro"/>
</dbReference>
<keyword evidence="2" id="KW-0863">Zinc-finger</keyword>
<evidence type="ECO:0000256" key="4">
    <source>
        <dbReference type="SAM" id="MobiDB-lite"/>
    </source>
</evidence>
<evidence type="ECO:0000313" key="8">
    <source>
        <dbReference type="EMBL" id="OLP98982.1"/>
    </source>
</evidence>
<dbReference type="Gene3D" id="3.30.40.10">
    <property type="entry name" value="Zinc/RING finger domain, C3HC4 (zinc finger)"/>
    <property type="match status" value="1"/>
</dbReference>
<organism evidence="8 9">
    <name type="scientific">Symbiodinium microadriaticum</name>
    <name type="common">Dinoflagellate</name>
    <name type="synonym">Zooxanthella microadriatica</name>
    <dbReference type="NCBI Taxonomy" id="2951"/>
    <lineage>
        <taxon>Eukaryota</taxon>
        <taxon>Sar</taxon>
        <taxon>Alveolata</taxon>
        <taxon>Dinophyceae</taxon>
        <taxon>Suessiales</taxon>
        <taxon>Symbiodiniaceae</taxon>
        <taxon>Symbiodinium</taxon>
    </lineage>
</organism>
<keyword evidence="5" id="KW-0472">Membrane</keyword>
<dbReference type="InterPro" id="IPR002645">
    <property type="entry name" value="STAS_dom"/>
</dbReference>
<evidence type="ECO:0000256" key="1">
    <source>
        <dbReference type="ARBA" id="ARBA00022723"/>
    </source>
</evidence>
<dbReference type="GO" id="GO:0055085">
    <property type="term" value="P:transmembrane transport"/>
    <property type="evidence" value="ECO:0007669"/>
    <property type="project" value="InterPro"/>
</dbReference>
<dbReference type="SMART" id="SM00744">
    <property type="entry name" value="RINGv"/>
    <property type="match status" value="1"/>
</dbReference>
<dbReference type="SUPFAM" id="SSF57850">
    <property type="entry name" value="RING/U-box"/>
    <property type="match status" value="1"/>
</dbReference>
<dbReference type="CDD" id="cd07042">
    <property type="entry name" value="STAS_SulP_like_sulfate_transporter"/>
    <property type="match status" value="1"/>
</dbReference>
<dbReference type="CDD" id="cd16495">
    <property type="entry name" value="RING_CH-C4HC3_MARCH"/>
    <property type="match status" value="1"/>
</dbReference>
<keyword evidence="9" id="KW-1185">Reference proteome</keyword>
<dbReference type="SUPFAM" id="SSF52091">
    <property type="entry name" value="SpoIIaa-like"/>
    <property type="match status" value="1"/>
</dbReference>
<evidence type="ECO:0000259" key="7">
    <source>
        <dbReference type="PROSITE" id="PS51292"/>
    </source>
</evidence>
<feature type="domain" description="STAS" evidence="6">
    <location>
        <begin position="1345"/>
        <end position="1417"/>
    </location>
</feature>
<dbReference type="PANTHER" id="PTHR11814">
    <property type="entry name" value="SULFATE TRANSPORTER"/>
    <property type="match status" value="1"/>
</dbReference>
<keyword evidence="5" id="KW-0812">Transmembrane</keyword>
<feature type="transmembrane region" description="Helical" evidence="5">
    <location>
        <begin position="1724"/>
        <end position="1746"/>
    </location>
</feature>
<dbReference type="EMBL" id="LSRX01000378">
    <property type="protein sequence ID" value="OLP98982.1"/>
    <property type="molecule type" value="Genomic_DNA"/>
</dbReference>
<dbReference type="Gene3D" id="3.30.750.24">
    <property type="entry name" value="STAS domain"/>
    <property type="match status" value="1"/>
</dbReference>
<dbReference type="OrthoDB" id="425220at2759"/>
<dbReference type="Proteomes" id="UP000186817">
    <property type="component" value="Unassembled WGS sequence"/>
</dbReference>
<dbReference type="InterPro" id="IPR011016">
    <property type="entry name" value="Znf_RING-CH"/>
</dbReference>
<evidence type="ECO:0000256" key="2">
    <source>
        <dbReference type="ARBA" id="ARBA00022771"/>
    </source>
</evidence>
<feature type="transmembrane region" description="Helical" evidence="5">
    <location>
        <begin position="1220"/>
        <end position="1239"/>
    </location>
</feature>
<feature type="transmembrane region" description="Helical" evidence="5">
    <location>
        <begin position="1191"/>
        <end position="1208"/>
    </location>
</feature>
<dbReference type="GO" id="GO:0008270">
    <property type="term" value="F:zinc ion binding"/>
    <property type="evidence" value="ECO:0007669"/>
    <property type="project" value="UniProtKB-KW"/>
</dbReference>
<evidence type="ECO:0000256" key="3">
    <source>
        <dbReference type="ARBA" id="ARBA00022833"/>
    </source>
</evidence>
<feature type="domain" description="RING-CH-type" evidence="7">
    <location>
        <begin position="876"/>
        <end position="940"/>
    </location>
</feature>
<accession>A0A1Q9DUZ1</accession>
<name>A0A1Q9DUZ1_SYMMI</name>
<gene>
    <name evidence="8" type="primary">SULTR2</name>
    <name evidence="8" type="ORF">AK812_SmicGene18509</name>
</gene>
<dbReference type="PROSITE" id="PS51292">
    <property type="entry name" value="ZF_RING_CH"/>
    <property type="match status" value="1"/>
</dbReference>
<dbReference type="Pfam" id="PF01740">
    <property type="entry name" value="STAS"/>
    <property type="match status" value="1"/>
</dbReference>
<protein>
    <submittedName>
        <fullName evidence="8">Proton/sulfate cotransporter 2</fullName>
    </submittedName>
</protein>
<dbReference type="InterPro" id="IPR001902">
    <property type="entry name" value="SLC26A/SulP_fam"/>
</dbReference>
<feature type="region of interest" description="Disordered" evidence="4">
    <location>
        <begin position="1516"/>
        <end position="1535"/>
    </location>
</feature>
<evidence type="ECO:0000313" key="9">
    <source>
        <dbReference type="Proteomes" id="UP000186817"/>
    </source>
</evidence>
<evidence type="ECO:0000259" key="6">
    <source>
        <dbReference type="PROSITE" id="PS50801"/>
    </source>
</evidence>